<protein>
    <submittedName>
        <fullName evidence="2">DinB family protein</fullName>
    </submittedName>
</protein>
<dbReference type="Proteomes" id="UP000315648">
    <property type="component" value="Unassembled WGS sequence"/>
</dbReference>
<evidence type="ECO:0000313" key="3">
    <source>
        <dbReference type="Proteomes" id="UP000315648"/>
    </source>
</evidence>
<dbReference type="SUPFAM" id="SSF109854">
    <property type="entry name" value="DinB/YfiT-like putative metalloenzymes"/>
    <property type="match status" value="1"/>
</dbReference>
<gene>
    <name evidence="2" type="ORF">FPL22_04040</name>
</gene>
<dbReference type="OrthoDB" id="1162179at2"/>
<evidence type="ECO:0000313" key="2">
    <source>
        <dbReference type="EMBL" id="TSJ78480.1"/>
    </source>
</evidence>
<comment type="caution">
    <text evidence="2">The sequence shown here is derived from an EMBL/GenBank/DDBJ whole genome shotgun (WGS) entry which is preliminary data.</text>
</comment>
<sequence>MITPSIRDNVAALRQGSELLAGLSAELYAQRTPACFNSSTGGHLRHVIEHYLSFLQGTETGEIDYEARARDPLIEKDPGYAAAQLEAIGERLERLEADRALRVRAECAPADTTTWGVSSVVRELEFLLSHTIHHYALIGVICQLGGQKLPKDFGMAPSTLRYLQSQAAACAH</sequence>
<dbReference type="EMBL" id="VMBG01000001">
    <property type="protein sequence ID" value="TSJ78480.1"/>
    <property type="molecule type" value="Genomic_DNA"/>
</dbReference>
<proteinExistence type="predicted"/>
<reference evidence="2 3" key="1">
    <citation type="submission" date="2019-07" db="EMBL/GenBank/DDBJ databases">
        <title>Description of 53C-WASEF.</title>
        <authorList>
            <person name="Pitt A."/>
            <person name="Hahn M.W."/>
        </authorList>
    </citation>
    <scope>NUCLEOTIDE SEQUENCE [LARGE SCALE GENOMIC DNA]</scope>
    <source>
        <strain evidence="2 3">53C-WASEF</strain>
    </source>
</reference>
<dbReference type="InterPro" id="IPR024775">
    <property type="entry name" value="DinB-like"/>
</dbReference>
<dbReference type="RefSeq" id="WP_144228821.1">
    <property type="nucleotide sequence ID" value="NZ_CBCRVV010000024.1"/>
</dbReference>
<name>A0A556QPA5_9BACT</name>
<feature type="domain" description="DinB-like" evidence="1">
    <location>
        <begin position="17"/>
        <end position="138"/>
    </location>
</feature>
<dbReference type="InterPro" id="IPR034660">
    <property type="entry name" value="DinB/YfiT-like"/>
</dbReference>
<keyword evidence="3" id="KW-1185">Reference proteome</keyword>
<organism evidence="2 3">
    <name type="scientific">Rariglobus hedericola</name>
    <dbReference type="NCBI Taxonomy" id="2597822"/>
    <lineage>
        <taxon>Bacteria</taxon>
        <taxon>Pseudomonadati</taxon>
        <taxon>Verrucomicrobiota</taxon>
        <taxon>Opitutia</taxon>
        <taxon>Opitutales</taxon>
        <taxon>Opitutaceae</taxon>
        <taxon>Rariglobus</taxon>
    </lineage>
</organism>
<accession>A0A556QPA5</accession>
<dbReference type="Gene3D" id="1.20.120.450">
    <property type="entry name" value="dinb family like domain"/>
    <property type="match status" value="1"/>
</dbReference>
<dbReference type="PANTHER" id="PTHR39473:SF1">
    <property type="entry name" value="DINB-LIKE DOMAIN-CONTAINING PROTEIN"/>
    <property type="match status" value="1"/>
</dbReference>
<dbReference type="Pfam" id="PF12867">
    <property type="entry name" value="DinB_2"/>
    <property type="match status" value="1"/>
</dbReference>
<dbReference type="AlphaFoldDB" id="A0A556QPA5"/>
<dbReference type="PANTHER" id="PTHR39473">
    <property type="match status" value="1"/>
</dbReference>
<evidence type="ECO:0000259" key="1">
    <source>
        <dbReference type="Pfam" id="PF12867"/>
    </source>
</evidence>